<dbReference type="EMBL" id="JEMG01000001">
    <property type="protein sequence ID" value="EYC52733.1"/>
    <property type="molecule type" value="Genomic_DNA"/>
</dbReference>
<proteinExistence type="predicted"/>
<accession>A0A016XND5</accession>
<dbReference type="eggNOG" id="ENOG503367J">
    <property type="taxonomic scope" value="Bacteria"/>
</dbReference>
<dbReference type="AlphaFoldDB" id="A0A016XND5"/>
<gene>
    <name evidence="1" type="ORF">AZ34_00375</name>
</gene>
<organism evidence="1 2">
    <name type="scientific">Hylemonella gracilis str. Niagara R</name>
    <dbReference type="NCBI Taxonomy" id="1458275"/>
    <lineage>
        <taxon>Bacteria</taxon>
        <taxon>Pseudomonadati</taxon>
        <taxon>Pseudomonadota</taxon>
        <taxon>Betaproteobacteria</taxon>
        <taxon>Burkholderiales</taxon>
        <taxon>Comamonadaceae</taxon>
        <taxon>Hylemonella</taxon>
    </lineage>
</organism>
<dbReference type="Proteomes" id="UP000023268">
    <property type="component" value="Unassembled WGS sequence"/>
</dbReference>
<evidence type="ECO:0000313" key="1">
    <source>
        <dbReference type="EMBL" id="EYC52733.1"/>
    </source>
</evidence>
<dbReference type="RefSeq" id="WP_035603535.1">
    <property type="nucleotide sequence ID" value="NZ_JEMG01000001.1"/>
</dbReference>
<name>A0A016XND5_9BURK</name>
<protein>
    <submittedName>
        <fullName evidence="1">Uncharacterized protein</fullName>
    </submittedName>
</protein>
<reference evidence="1 2" key="1">
    <citation type="submission" date="2014-02" db="EMBL/GenBank/DDBJ databases">
        <title>Draft Genome of Hylemonella gracilis isolated from the Niagara River.</title>
        <authorList>
            <person name="Pawlowski D.R."/>
            <person name="Koudelka G.B."/>
        </authorList>
    </citation>
    <scope>NUCLEOTIDE SEQUENCE [LARGE SCALE GENOMIC DNA]</scope>
    <source>
        <strain evidence="1 2">Niagara R</strain>
    </source>
</reference>
<sequence length="314" mass="35728">MIPLPDVFRCLFQTFDGSAVKEFRKFLSSQSVIKKWLITADFCVRDNEKSNSAFAFTVVPYDAYLAEMQEEIRQALPKDIKKTKEISQCGLDLLVNPRRFHFAFIFDHPPDLFSAPNRDARLEVARNSLQQAIDQLAEIERPADQLKRLKRLKQQSLAKGFNVNLLSDLTLLGLLFSFVTLVLQRERENELIGWFPDRDNMTTWEDGVVWDIALESLAGLGEKFSIAMPSRPICVGAPPEGDVEALWFDDLVRLPDYIAGLFASWNFEKNLIDVKPKYKQLATGVAAVATNLAVFKLRYDAAFQASRLVFSPEQ</sequence>
<evidence type="ECO:0000313" key="2">
    <source>
        <dbReference type="Proteomes" id="UP000023268"/>
    </source>
</evidence>
<comment type="caution">
    <text evidence="1">The sequence shown here is derived from an EMBL/GenBank/DDBJ whole genome shotgun (WGS) entry which is preliminary data.</text>
</comment>